<reference evidence="2" key="1">
    <citation type="submission" date="2020-09" db="EMBL/GenBank/DDBJ databases">
        <title>Genome seq and assembly of Tianweitania sp.</title>
        <authorList>
            <person name="Chhetri G."/>
        </authorList>
    </citation>
    <scope>NUCLEOTIDE SEQUENCE</scope>
    <source>
        <strain evidence="2">Rool2</strain>
    </source>
</reference>
<dbReference type="RefSeq" id="WP_188162665.1">
    <property type="nucleotide sequence ID" value="NZ_JACVVX010000001.1"/>
</dbReference>
<evidence type="ECO:0000313" key="2">
    <source>
        <dbReference type="EMBL" id="MBD0413213.1"/>
    </source>
</evidence>
<dbReference type="Pfam" id="PF08811">
    <property type="entry name" value="DUF1800"/>
    <property type="match status" value="1"/>
</dbReference>
<gene>
    <name evidence="2" type="ORF">ICI42_00900</name>
</gene>
<feature type="region of interest" description="Disordered" evidence="1">
    <location>
        <begin position="176"/>
        <end position="195"/>
    </location>
</feature>
<organism evidence="2 3">
    <name type="scientific">Oryzicola mucosus</name>
    <dbReference type="NCBI Taxonomy" id="2767425"/>
    <lineage>
        <taxon>Bacteria</taxon>
        <taxon>Pseudomonadati</taxon>
        <taxon>Pseudomonadota</taxon>
        <taxon>Alphaproteobacteria</taxon>
        <taxon>Hyphomicrobiales</taxon>
        <taxon>Phyllobacteriaceae</taxon>
        <taxon>Oryzicola</taxon>
    </lineage>
</organism>
<comment type="caution">
    <text evidence="2">The sequence shown here is derived from an EMBL/GenBank/DDBJ whole genome shotgun (WGS) entry which is preliminary data.</text>
</comment>
<dbReference type="InterPro" id="IPR014917">
    <property type="entry name" value="DUF1800"/>
</dbReference>
<keyword evidence="3" id="KW-1185">Reference proteome</keyword>
<dbReference type="AlphaFoldDB" id="A0A8J6PSZ4"/>
<sequence length="463" mass="50304">MTTAASQAERLTVAMNRFGLGAKPGDAIPTDAERWLIDQFDRYEPTPPAFERALPGADIADQFSEGRMALRGGDATAKMAARKELRQNGQALYRDEVQMRAHSALDTDTPFVERLVHFWSNHFAVSADKLPVTVLAGACEREAIRPNVLGNFEDMLLAVVRHPAMQLFLDQIRSVGPNSPMAQNSGERRNRRKPGINENLAREIMELHTLGVRTGYTQADVTQFALALTGWNVRGLGAGANAERPGGFAYRPRLHEPGQRDILGKSYADTGEEQAGAVLHDLATHDATAAHIATKLARHFIADEPPAATIRTLAAAYTSSGGDLKAVYAALVAMPEAWAAQPVKFKSPWEWTISSLRGLGFERPDMPIAPLLNQLGQPVWRPGSPAGYDDAAASWAAPDALVRRVEAAQRIVGKAPVELDARQLAPELLPGTLSDLTRREIGRAESGPTALALLLVSPDFQRR</sequence>
<feature type="compositionally biased region" description="Polar residues" evidence="1">
    <location>
        <begin position="176"/>
        <end position="185"/>
    </location>
</feature>
<evidence type="ECO:0000256" key="1">
    <source>
        <dbReference type="SAM" id="MobiDB-lite"/>
    </source>
</evidence>
<name>A0A8J6PSZ4_9HYPH</name>
<dbReference type="Proteomes" id="UP000643405">
    <property type="component" value="Unassembled WGS sequence"/>
</dbReference>
<accession>A0A8J6PSZ4</accession>
<proteinExistence type="predicted"/>
<dbReference type="EMBL" id="JACVVX010000001">
    <property type="protein sequence ID" value="MBD0413213.1"/>
    <property type="molecule type" value="Genomic_DNA"/>
</dbReference>
<protein>
    <submittedName>
        <fullName evidence="2">DUF1800 domain-containing protein</fullName>
    </submittedName>
</protein>
<evidence type="ECO:0000313" key="3">
    <source>
        <dbReference type="Proteomes" id="UP000643405"/>
    </source>
</evidence>